<feature type="region of interest" description="Disordered" evidence="2">
    <location>
        <begin position="307"/>
        <end position="353"/>
    </location>
</feature>
<feature type="compositionally biased region" description="Basic and acidic residues" evidence="2">
    <location>
        <begin position="530"/>
        <end position="543"/>
    </location>
</feature>
<organism evidence="3 4">
    <name type="scientific">Scleroderma citrinum Foug A</name>
    <dbReference type="NCBI Taxonomy" id="1036808"/>
    <lineage>
        <taxon>Eukaryota</taxon>
        <taxon>Fungi</taxon>
        <taxon>Dikarya</taxon>
        <taxon>Basidiomycota</taxon>
        <taxon>Agaricomycotina</taxon>
        <taxon>Agaricomycetes</taxon>
        <taxon>Agaricomycetidae</taxon>
        <taxon>Boletales</taxon>
        <taxon>Sclerodermatineae</taxon>
        <taxon>Sclerodermataceae</taxon>
        <taxon>Scleroderma</taxon>
    </lineage>
</organism>
<accession>A0A0C3EGP8</accession>
<feature type="compositionally biased region" description="Low complexity" evidence="2">
    <location>
        <begin position="329"/>
        <end position="346"/>
    </location>
</feature>
<feature type="compositionally biased region" description="Pro residues" evidence="2">
    <location>
        <begin position="500"/>
        <end position="517"/>
    </location>
</feature>
<feature type="compositionally biased region" description="Polar residues" evidence="2">
    <location>
        <begin position="473"/>
        <end position="487"/>
    </location>
</feature>
<feature type="compositionally biased region" description="Polar residues" evidence="2">
    <location>
        <begin position="453"/>
        <end position="464"/>
    </location>
</feature>
<dbReference type="AlphaFoldDB" id="A0A0C3EGP8"/>
<feature type="compositionally biased region" description="Polar residues" evidence="2">
    <location>
        <begin position="544"/>
        <end position="570"/>
    </location>
</feature>
<feature type="compositionally biased region" description="Low complexity" evidence="2">
    <location>
        <begin position="739"/>
        <end position="765"/>
    </location>
</feature>
<evidence type="ECO:0000256" key="1">
    <source>
        <dbReference type="SAM" id="Coils"/>
    </source>
</evidence>
<feature type="compositionally biased region" description="Low complexity" evidence="2">
    <location>
        <begin position="775"/>
        <end position="793"/>
    </location>
</feature>
<dbReference type="STRING" id="1036808.A0A0C3EGP8"/>
<feature type="compositionally biased region" description="Basic and acidic residues" evidence="2">
    <location>
        <begin position="572"/>
        <end position="581"/>
    </location>
</feature>
<feature type="region of interest" description="Disordered" evidence="2">
    <location>
        <begin position="627"/>
        <end position="650"/>
    </location>
</feature>
<protein>
    <submittedName>
        <fullName evidence="3">Uncharacterized protein</fullName>
    </submittedName>
</protein>
<dbReference type="HOGENOM" id="CLU_012567_0_0_1"/>
<sequence length="897" mass="96802">MNTTITTNMNSPNLIPASTLLVATPSPAAQTVHPAERHDIHKSCRTIEVLVSALTDYCEAASTLASLQKKVARALKDAAGIKGGVEYAANALNATATIFEVLAEVDAKFAKIAVKECGSMSAEVKKWFKKLAKEEKAQDERMNESNARIKQAGQLYEKKSKKGARDASEEHARYINLLSVLGPEMSQSKHNHAMFVAQKHASTVFCVAGCLARIADAEWVRTCESMRRFAPTIGPLGEWRALCEGSWSGPLPDDLPDTPDMTSAHSYSISPTPTMTTAVGSAVYPSAVSEWGLTGTSPLTPQRLLPIPPGGALTPSSWPLDPPRLSYASNTHSSTNSRTSATTNDSLNSNENQGSIHSITTLSAFPLPPTHIPVHASVSPTTETEALKQQHKEHQMQLQNIQVALSDMEIQNQAHTPAQGGLLNSPQVMENVPIADPSLGMPDPPKSPRNPTPLLQTPSVSPHSESFPEDRPGSSSGHKAVVNSNGGESRRARRRSIIRPPLPSPAPTAPLPSPPTLAVPSPTLAFRPESPFKREFGVRHDPSGESTGNGSVVASNTGRSSRNAFKSQSVDAGRKALDRGDSTGSNVAALKCQYSRMLDPPVQAPRDIPRLPMSVFEIASRYQPVDEPMSRRTTVSPSTDRFPPFPETPMRHATQDLQIDENELRRRKQLELKDKEFELRQRERELTQRSRELERDKLHFLHTRPSSSGGGISGEMPRGPRNSPFTHKRSSQSVSHIVLPSPSSSSATANNMTAAAASTSLLPLRMPMPKPLPSPVSRGSQSPSRSQSSTPLPAKDHAPFCGCDTCSVSKYSLPPASPSPHDLRPPVPPIMLRAERPKGWIRRLSMPSVHGAFSLDAAKKNAASLASLAQAFPVPVGENGRLRKRSFEQGVVGVGQI</sequence>
<evidence type="ECO:0000313" key="4">
    <source>
        <dbReference type="Proteomes" id="UP000053989"/>
    </source>
</evidence>
<feature type="compositionally biased region" description="Pro residues" evidence="2">
    <location>
        <begin position="442"/>
        <end position="451"/>
    </location>
</feature>
<feature type="coiled-coil region" evidence="1">
    <location>
        <begin position="384"/>
        <end position="411"/>
    </location>
</feature>
<keyword evidence="4" id="KW-1185">Reference proteome</keyword>
<feature type="compositionally biased region" description="Basic and acidic residues" evidence="2">
    <location>
        <begin position="688"/>
        <end position="699"/>
    </location>
</feature>
<dbReference type="Proteomes" id="UP000053989">
    <property type="component" value="Unassembled WGS sequence"/>
</dbReference>
<feature type="region of interest" description="Disordered" evidence="2">
    <location>
        <begin position="432"/>
        <end position="584"/>
    </location>
</feature>
<dbReference type="OrthoDB" id="2450055at2759"/>
<evidence type="ECO:0000313" key="3">
    <source>
        <dbReference type="EMBL" id="KIM67484.1"/>
    </source>
</evidence>
<name>A0A0C3EGP8_9AGAM</name>
<evidence type="ECO:0000256" key="2">
    <source>
        <dbReference type="SAM" id="MobiDB-lite"/>
    </source>
</evidence>
<keyword evidence="1" id="KW-0175">Coiled coil</keyword>
<dbReference type="EMBL" id="KN822012">
    <property type="protein sequence ID" value="KIM67484.1"/>
    <property type="molecule type" value="Genomic_DNA"/>
</dbReference>
<feature type="region of interest" description="Disordered" evidence="2">
    <location>
        <begin position="688"/>
        <end position="796"/>
    </location>
</feature>
<reference evidence="3 4" key="1">
    <citation type="submission" date="2014-04" db="EMBL/GenBank/DDBJ databases">
        <authorList>
            <consortium name="DOE Joint Genome Institute"/>
            <person name="Kuo A."/>
            <person name="Kohler A."/>
            <person name="Nagy L.G."/>
            <person name="Floudas D."/>
            <person name="Copeland A."/>
            <person name="Barry K.W."/>
            <person name="Cichocki N."/>
            <person name="Veneault-Fourrey C."/>
            <person name="LaButti K."/>
            <person name="Lindquist E.A."/>
            <person name="Lipzen A."/>
            <person name="Lundell T."/>
            <person name="Morin E."/>
            <person name="Murat C."/>
            <person name="Sun H."/>
            <person name="Tunlid A."/>
            <person name="Henrissat B."/>
            <person name="Grigoriev I.V."/>
            <person name="Hibbett D.S."/>
            <person name="Martin F."/>
            <person name="Nordberg H.P."/>
            <person name="Cantor M.N."/>
            <person name="Hua S.X."/>
        </authorList>
    </citation>
    <scope>NUCLEOTIDE SEQUENCE [LARGE SCALE GENOMIC DNA]</scope>
    <source>
        <strain evidence="3 4">Foug A</strain>
    </source>
</reference>
<dbReference type="InParanoid" id="A0A0C3EGP8"/>
<reference evidence="4" key="2">
    <citation type="submission" date="2015-01" db="EMBL/GenBank/DDBJ databases">
        <title>Evolutionary Origins and Diversification of the Mycorrhizal Mutualists.</title>
        <authorList>
            <consortium name="DOE Joint Genome Institute"/>
            <consortium name="Mycorrhizal Genomics Consortium"/>
            <person name="Kohler A."/>
            <person name="Kuo A."/>
            <person name="Nagy L.G."/>
            <person name="Floudas D."/>
            <person name="Copeland A."/>
            <person name="Barry K.W."/>
            <person name="Cichocki N."/>
            <person name="Veneault-Fourrey C."/>
            <person name="LaButti K."/>
            <person name="Lindquist E.A."/>
            <person name="Lipzen A."/>
            <person name="Lundell T."/>
            <person name="Morin E."/>
            <person name="Murat C."/>
            <person name="Riley R."/>
            <person name="Ohm R."/>
            <person name="Sun H."/>
            <person name="Tunlid A."/>
            <person name="Henrissat B."/>
            <person name="Grigoriev I.V."/>
            <person name="Hibbett D.S."/>
            <person name="Martin F."/>
        </authorList>
    </citation>
    <scope>NUCLEOTIDE SEQUENCE [LARGE SCALE GENOMIC DNA]</scope>
    <source>
        <strain evidence="4">Foug A</strain>
    </source>
</reference>
<proteinExistence type="predicted"/>
<gene>
    <name evidence="3" type="ORF">SCLCIDRAFT_1105370</name>
</gene>